<dbReference type="Proteomes" id="UP001191082">
    <property type="component" value="Unassembled WGS sequence"/>
</dbReference>
<gene>
    <name evidence="2" type="ORF">FGK64_09680</name>
</gene>
<keyword evidence="1" id="KW-0732">Signal</keyword>
<protein>
    <submittedName>
        <fullName evidence="2">DUF4198 domain-containing protein</fullName>
    </submittedName>
</protein>
<evidence type="ECO:0000313" key="3">
    <source>
        <dbReference type="Proteomes" id="UP001191082"/>
    </source>
</evidence>
<dbReference type="InterPro" id="IPR019613">
    <property type="entry name" value="DUF4198"/>
</dbReference>
<dbReference type="PROSITE" id="PS51257">
    <property type="entry name" value="PROKAR_LIPOPROTEIN"/>
    <property type="match status" value="1"/>
</dbReference>
<keyword evidence="3" id="KW-1185">Reference proteome</keyword>
<sequence length="266" mass="28365">MRPCLSLAIVVAAILSCLPALAHEFWISPEDYRVAPGAPLVAHLRNGQSFKGAPLAYFSTKTARFELIQGANTEPVKSRMGDIPALSTTAPPSSGLLVILHVTRPARVTYAEMATFQSFVAHKDLAVSAADHAARGLPESDFTESYRRFAKALVAVGDGAGADQPTGMETEFVALTNPYADHDGTVRLRLLYQGKSRGNAQVELFDKAPDGTVTTTLYRTDAQGIVTLPVTPGHSYLADAVVLRPAPPGGDIVYESLWAAMTFAVP</sequence>
<proteinExistence type="predicted"/>
<accession>A0ABY2X9J8</accession>
<feature type="chain" id="PRO_5046879001" evidence="1">
    <location>
        <begin position="23"/>
        <end position="266"/>
    </location>
</feature>
<name>A0ABY2X9J8_9RHOB</name>
<reference evidence="2 3" key="1">
    <citation type="submission" date="2019-05" db="EMBL/GenBank/DDBJ databases">
        <title>Marivita sp. nov. isolated from sea sediment.</title>
        <authorList>
            <person name="Kim W."/>
        </authorList>
    </citation>
    <scope>NUCLEOTIDE SEQUENCE [LARGE SCALE GENOMIC DNA]</scope>
    <source>
        <strain evidence="2 3">CAU 1492</strain>
    </source>
</reference>
<evidence type="ECO:0000256" key="1">
    <source>
        <dbReference type="SAM" id="SignalP"/>
    </source>
</evidence>
<dbReference type="Pfam" id="PF10670">
    <property type="entry name" value="DUF4198"/>
    <property type="match status" value="1"/>
</dbReference>
<evidence type="ECO:0000313" key="2">
    <source>
        <dbReference type="EMBL" id="TMV13051.1"/>
    </source>
</evidence>
<dbReference type="EMBL" id="VCPC01000002">
    <property type="protein sequence ID" value="TMV13051.1"/>
    <property type="molecule type" value="Genomic_DNA"/>
</dbReference>
<organism evidence="2 3">
    <name type="scientific">Arenibacterium halophilum</name>
    <dbReference type="NCBI Taxonomy" id="2583821"/>
    <lineage>
        <taxon>Bacteria</taxon>
        <taxon>Pseudomonadati</taxon>
        <taxon>Pseudomonadota</taxon>
        <taxon>Alphaproteobacteria</taxon>
        <taxon>Rhodobacterales</taxon>
        <taxon>Paracoccaceae</taxon>
        <taxon>Arenibacterium</taxon>
    </lineage>
</organism>
<comment type="caution">
    <text evidence="2">The sequence shown here is derived from an EMBL/GenBank/DDBJ whole genome shotgun (WGS) entry which is preliminary data.</text>
</comment>
<feature type="signal peptide" evidence="1">
    <location>
        <begin position="1"/>
        <end position="22"/>
    </location>
</feature>